<dbReference type="AlphaFoldDB" id="A0A6M1S2I3"/>
<dbReference type="InterPro" id="IPR000014">
    <property type="entry name" value="PAS"/>
</dbReference>
<evidence type="ECO:0000256" key="1">
    <source>
        <dbReference type="ARBA" id="ARBA00004370"/>
    </source>
</evidence>
<dbReference type="FunFam" id="1.10.287.950:FF:000001">
    <property type="entry name" value="Methyl-accepting chemotaxis sensory transducer"/>
    <property type="match status" value="1"/>
</dbReference>
<dbReference type="GO" id="GO:0016020">
    <property type="term" value="C:membrane"/>
    <property type="evidence" value="ECO:0007669"/>
    <property type="project" value="UniProtKB-SubCell"/>
</dbReference>
<evidence type="ECO:0000256" key="2">
    <source>
        <dbReference type="ARBA" id="ARBA00022500"/>
    </source>
</evidence>
<evidence type="ECO:0000259" key="7">
    <source>
        <dbReference type="PROSITE" id="PS50885"/>
    </source>
</evidence>
<evidence type="ECO:0000313" key="8">
    <source>
        <dbReference type="EMBL" id="NGO65479.1"/>
    </source>
</evidence>
<dbReference type="GO" id="GO:0004888">
    <property type="term" value="F:transmembrane signaling receptor activity"/>
    <property type="evidence" value="ECO:0007669"/>
    <property type="project" value="InterPro"/>
</dbReference>
<dbReference type="PANTHER" id="PTHR43531">
    <property type="entry name" value="PROTEIN ICFG"/>
    <property type="match status" value="1"/>
</dbReference>
<gene>
    <name evidence="8" type="ORF">G6N76_17545</name>
</gene>
<dbReference type="Gene3D" id="3.30.450.20">
    <property type="entry name" value="PAS domain"/>
    <property type="match status" value="2"/>
</dbReference>
<dbReference type="Proteomes" id="UP000477849">
    <property type="component" value="Unassembled WGS sequence"/>
</dbReference>
<dbReference type="SUPFAM" id="SSF55785">
    <property type="entry name" value="PYP-like sensor domain (PAS domain)"/>
    <property type="match status" value="2"/>
</dbReference>
<evidence type="ECO:0000256" key="3">
    <source>
        <dbReference type="ARBA" id="ARBA00029447"/>
    </source>
</evidence>
<dbReference type="InterPro" id="IPR051310">
    <property type="entry name" value="MCP_chemotaxis"/>
</dbReference>
<dbReference type="RefSeq" id="WP_163901952.1">
    <property type="nucleotide sequence ID" value="NZ_CP048427.1"/>
</dbReference>
<dbReference type="NCBIfam" id="TIGR00229">
    <property type="entry name" value="sensory_box"/>
    <property type="match status" value="2"/>
</dbReference>
<organism evidence="8 9">
    <name type="scientific">Rhizobium daejeonense</name>
    <dbReference type="NCBI Taxonomy" id="240521"/>
    <lineage>
        <taxon>Bacteria</taxon>
        <taxon>Pseudomonadati</taxon>
        <taxon>Pseudomonadota</taxon>
        <taxon>Alphaproteobacteria</taxon>
        <taxon>Hyphomicrobiales</taxon>
        <taxon>Rhizobiaceae</taxon>
        <taxon>Rhizobium/Agrobacterium group</taxon>
        <taxon>Rhizobium</taxon>
    </lineage>
</organism>
<protein>
    <submittedName>
        <fullName evidence="8">PAS domain S-box protein</fullName>
    </submittedName>
</protein>
<evidence type="ECO:0000259" key="6">
    <source>
        <dbReference type="PROSITE" id="PS50113"/>
    </source>
</evidence>
<dbReference type="SMART" id="SM00091">
    <property type="entry name" value="PAS"/>
    <property type="match status" value="2"/>
</dbReference>
<keyword evidence="2" id="KW-0145">Chemotaxis</keyword>
<feature type="domain" description="HAMP" evidence="7">
    <location>
        <begin position="245"/>
        <end position="297"/>
    </location>
</feature>
<feature type="domain" description="Methyl-accepting transducer" evidence="5">
    <location>
        <begin position="302"/>
        <end position="531"/>
    </location>
</feature>
<name>A0A6M1S2I3_9HYPH</name>
<keyword evidence="4" id="KW-0807">Transducer</keyword>
<dbReference type="Gene3D" id="1.10.287.950">
    <property type="entry name" value="Methyl-accepting chemotaxis protein"/>
    <property type="match status" value="1"/>
</dbReference>
<dbReference type="InterPro" id="IPR001610">
    <property type="entry name" value="PAC"/>
</dbReference>
<dbReference type="SUPFAM" id="SSF58104">
    <property type="entry name" value="Methyl-accepting chemotaxis protein (MCP) signaling domain"/>
    <property type="match status" value="1"/>
</dbReference>
<dbReference type="EMBL" id="JAAKZH010000005">
    <property type="protein sequence ID" value="NGO65479.1"/>
    <property type="molecule type" value="Genomic_DNA"/>
</dbReference>
<dbReference type="InterPro" id="IPR004090">
    <property type="entry name" value="Chemotax_Me-accpt_rcpt"/>
</dbReference>
<dbReference type="CDD" id="cd11386">
    <property type="entry name" value="MCP_signal"/>
    <property type="match status" value="1"/>
</dbReference>
<dbReference type="GO" id="GO:0006935">
    <property type="term" value="P:chemotaxis"/>
    <property type="evidence" value="ECO:0007669"/>
    <property type="project" value="UniProtKB-KW"/>
</dbReference>
<dbReference type="PANTHER" id="PTHR43531:SF11">
    <property type="entry name" value="METHYL-ACCEPTING CHEMOTAXIS PROTEIN 3"/>
    <property type="match status" value="1"/>
</dbReference>
<dbReference type="GO" id="GO:0007165">
    <property type="term" value="P:signal transduction"/>
    <property type="evidence" value="ECO:0007669"/>
    <property type="project" value="UniProtKB-KW"/>
</dbReference>
<dbReference type="PROSITE" id="PS50885">
    <property type="entry name" value="HAMP"/>
    <property type="match status" value="1"/>
</dbReference>
<comment type="caution">
    <text evidence="8">The sequence shown here is derived from an EMBL/GenBank/DDBJ whole genome shotgun (WGS) entry which is preliminary data.</text>
</comment>
<proteinExistence type="inferred from homology"/>
<sequence length="595" mass="64031">MNILMPFGADAKAILAAISKSQAMIEFDLQGNILDANENFCKALGYELGEIKGKHHRIFCDPAYVASPEYKEFWAKLAKGEFDAREYKRIAKSGKEVWIQASYNPVFSGGKPYKVVKFATDITAAKLKAAEDSGKLDAISRAQAIIEFTPDGEVLTANENFLSTLGYTLSEIRGKHHSMFCEPAYTQGNDYKLFWRKLAGGEFIAQEFKRIGKGGKVVWIQASYNPIFDMNGKVFKVVKFATDITERVRAVDDLAVGLTALSNGDLTTRIEKPFIPTLEKVRTDFNTSIEKLQEAMRTVGGNAEGIAASSAQIHVASDSLATRTQQQAAAVEETAAALEEITQTVADSSRRAGEAGQLVARTKTAAERSGEVVKNAIGAMGEIENSSNEISNIIGVIDDIAFQTNLLALNAGVEAARAGEAGKGFAVVAQEVRELAQRSANAAKEIKTLIHTSGDQVKNGVSLVGETGKALDQIVAEVQEIDRNVAAIVEASREQSTALQEINRAVNGMDQNTQQNAAMVEETSAASHSLAREAETLKNLLAQFRFGQHSSATVKIARPDASPVASPARTLMAKVARASTGAAASAQAQESWEEF</sequence>
<evidence type="ECO:0000256" key="4">
    <source>
        <dbReference type="PROSITE-ProRule" id="PRU00284"/>
    </source>
</evidence>
<dbReference type="Pfam" id="PF00015">
    <property type="entry name" value="MCPsignal"/>
    <property type="match status" value="1"/>
</dbReference>
<dbReference type="Pfam" id="PF08447">
    <property type="entry name" value="PAS_3"/>
    <property type="match status" value="2"/>
</dbReference>
<reference evidence="8 9" key="1">
    <citation type="submission" date="2020-02" db="EMBL/GenBank/DDBJ databases">
        <title>Genome sequence of the type strain CCBAU10050 of Rhizobium daejeonense.</title>
        <authorList>
            <person name="Gao J."/>
            <person name="Sun J."/>
        </authorList>
    </citation>
    <scope>NUCLEOTIDE SEQUENCE [LARGE SCALE GENOMIC DNA]</scope>
    <source>
        <strain evidence="8 9">CCBAU10050</strain>
    </source>
</reference>
<comment type="subcellular location">
    <subcellularLocation>
        <location evidence="1">Membrane</location>
    </subcellularLocation>
</comment>
<dbReference type="PROSITE" id="PS50111">
    <property type="entry name" value="CHEMOTAXIS_TRANSDUC_2"/>
    <property type="match status" value="1"/>
</dbReference>
<dbReference type="InterPro" id="IPR004089">
    <property type="entry name" value="MCPsignal_dom"/>
</dbReference>
<dbReference type="SMART" id="SM00283">
    <property type="entry name" value="MA"/>
    <property type="match status" value="1"/>
</dbReference>
<dbReference type="PROSITE" id="PS50113">
    <property type="entry name" value="PAC"/>
    <property type="match status" value="1"/>
</dbReference>
<feature type="domain" description="PAC" evidence="6">
    <location>
        <begin position="204"/>
        <end position="256"/>
    </location>
</feature>
<evidence type="ECO:0000259" key="5">
    <source>
        <dbReference type="PROSITE" id="PS50111"/>
    </source>
</evidence>
<dbReference type="InterPro" id="IPR013655">
    <property type="entry name" value="PAS_fold_3"/>
</dbReference>
<dbReference type="InterPro" id="IPR000700">
    <property type="entry name" value="PAS-assoc_C"/>
</dbReference>
<accession>A0A6M1S2I3</accession>
<dbReference type="InterPro" id="IPR003660">
    <property type="entry name" value="HAMP_dom"/>
</dbReference>
<evidence type="ECO:0000313" key="9">
    <source>
        <dbReference type="Proteomes" id="UP000477849"/>
    </source>
</evidence>
<keyword evidence="9" id="KW-1185">Reference proteome</keyword>
<dbReference type="CDD" id="cd00130">
    <property type="entry name" value="PAS"/>
    <property type="match status" value="2"/>
</dbReference>
<dbReference type="InterPro" id="IPR035965">
    <property type="entry name" value="PAS-like_dom_sf"/>
</dbReference>
<dbReference type="PRINTS" id="PR00260">
    <property type="entry name" value="CHEMTRNSDUCR"/>
</dbReference>
<comment type="similarity">
    <text evidence="3">Belongs to the methyl-accepting chemotaxis (MCP) protein family.</text>
</comment>
<dbReference type="SMART" id="SM00086">
    <property type="entry name" value="PAC"/>
    <property type="match status" value="2"/>
</dbReference>